<feature type="transmembrane region" description="Helical" evidence="1">
    <location>
        <begin position="233"/>
        <end position="252"/>
    </location>
</feature>
<feature type="transmembrane region" description="Helical" evidence="1">
    <location>
        <begin position="352"/>
        <end position="370"/>
    </location>
</feature>
<keyword evidence="1" id="KW-0472">Membrane</keyword>
<feature type="transmembrane region" description="Helical" evidence="1">
    <location>
        <begin position="258"/>
        <end position="275"/>
    </location>
</feature>
<evidence type="ECO:0000313" key="4">
    <source>
        <dbReference type="Proteomes" id="UP000005824"/>
    </source>
</evidence>
<protein>
    <recommendedName>
        <fullName evidence="5">HupE/UreJ family protein</fullName>
    </recommendedName>
</protein>
<organism evidence="3 4">
    <name type="scientific">Chthoniobacter flavus Ellin428</name>
    <dbReference type="NCBI Taxonomy" id="497964"/>
    <lineage>
        <taxon>Bacteria</taxon>
        <taxon>Pseudomonadati</taxon>
        <taxon>Verrucomicrobiota</taxon>
        <taxon>Spartobacteria</taxon>
        <taxon>Chthoniobacterales</taxon>
        <taxon>Chthoniobacteraceae</taxon>
        <taxon>Chthoniobacter</taxon>
    </lineage>
</organism>
<sequence length="381" mass="42519">MRRPFWVVWLVLALLSRAALAHNLDTSYVRCVVTDDAVELRLTYDVFTLLKITDLDANHDQRHAREELRAGTPAIQRFLREHVLLEIDGQPADLGTGLEALWPNKDVAAIAAPDWHAAESLIVFPFRRTVSTPPHDIALTFTFFSQLGARHTVLGVFEHHGQTQEVTFTEGEPDYLYDASYTPSASQLASPKETIPAAVSRFLKLGVEHIFLGYDHICFLLALVVVGRLRDLVKIITSFTIAHSITLILAALKIVTLPQRFIECGVALTIIYVAVENLWRKNVTHRWMLTFCFGLIHGFSFANVLAGLGLPREATIRCLLSFNVGVELGQLAIVLAAMPFILIISRHRYAPQVKALISIAIALFGVGWFIERAFGLSFMPV</sequence>
<name>B4D8K6_9BACT</name>
<feature type="chain" id="PRO_5002800574" description="HupE/UreJ family protein" evidence="2">
    <location>
        <begin position="22"/>
        <end position="381"/>
    </location>
</feature>
<dbReference type="eggNOG" id="COG2370">
    <property type="taxonomic scope" value="Bacteria"/>
</dbReference>
<keyword evidence="1" id="KW-1133">Transmembrane helix</keyword>
<evidence type="ECO:0000313" key="3">
    <source>
        <dbReference type="EMBL" id="EDY17228.1"/>
    </source>
</evidence>
<dbReference type="EMBL" id="ABVL01000022">
    <property type="protein sequence ID" value="EDY17228.1"/>
    <property type="molecule type" value="Genomic_DNA"/>
</dbReference>
<evidence type="ECO:0000256" key="1">
    <source>
        <dbReference type="SAM" id="Phobius"/>
    </source>
</evidence>
<evidence type="ECO:0008006" key="5">
    <source>
        <dbReference type="Google" id="ProtNLM"/>
    </source>
</evidence>
<dbReference type="STRING" id="497964.CfE428DRAFT_5246"/>
<evidence type="ECO:0000256" key="2">
    <source>
        <dbReference type="SAM" id="SignalP"/>
    </source>
</evidence>
<keyword evidence="2" id="KW-0732">Signal</keyword>
<dbReference type="RefSeq" id="WP_006982567.1">
    <property type="nucleotide sequence ID" value="NZ_ABVL01000022.1"/>
</dbReference>
<keyword evidence="4" id="KW-1185">Reference proteome</keyword>
<gene>
    <name evidence="3" type="ORF">CfE428DRAFT_5246</name>
</gene>
<dbReference type="InParanoid" id="B4D8K6"/>
<dbReference type="Proteomes" id="UP000005824">
    <property type="component" value="Unassembled WGS sequence"/>
</dbReference>
<feature type="transmembrane region" description="Helical" evidence="1">
    <location>
        <begin position="209"/>
        <end position="226"/>
    </location>
</feature>
<proteinExistence type="predicted"/>
<dbReference type="InterPro" id="IPR032809">
    <property type="entry name" value="Put_HupE_UreJ"/>
</dbReference>
<keyword evidence="1" id="KW-0812">Transmembrane</keyword>
<dbReference type="Pfam" id="PF13795">
    <property type="entry name" value="HupE_UreJ_2"/>
    <property type="match status" value="1"/>
</dbReference>
<dbReference type="AlphaFoldDB" id="B4D8K6"/>
<feature type="signal peptide" evidence="2">
    <location>
        <begin position="1"/>
        <end position="21"/>
    </location>
</feature>
<accession>B4D8K6</accession>
<comment type="caution">
    <text evidence="3">The sequence shown here is derived from an EMBL/GenBank/DDBJ whole genome shotgun (WGS) entry which is preliminary data.</text>
</comment>
<feature type="transmembrane region" description="Helical" evidence="1">
    <location>
        <begin position="328"/>
        <end position="345"/>
    </location>
</feature>
<feature type="transmembrane region" description="Helical" evidence="1">
    <location>
        <begin position="287"/>
        <end position="308"/>
    </location>
</feature>
<reference evidence="3 4" key="1">
    <citation type="journal article" date="2011" name="J. Bacteriol.">
        <title>Genome sequence of Chthoniobacter flavus Ellin428, an aerobic heterotrophic soil bacterium.</title>
        <authorList>
            <person name="Kant R."/>
            <person name="van Passel M.W."/>
            <person name="Palva A."/>
            <person name="Lucas S."/>
            <person name="Lapidus A."/>
            <person name="Glavina Del Rio T."/>
            <person name="Dalin E."/>
            <person name="Tice H."/>
            <person name="Bruce D."/>
            <person name="Goodwin L."/>
            <person name="Pitluck S."/>
            <person name="Larimer F.W."/>
            <person name="Land M.L."/>
            <person name="Hauser L."/>
            <person name="Sangwan P."/>
            <person name="de Vos W.M."/>
            <person name="Janssen P.H."/>
            <person name="Smidt H."/>
        </authorList>
    </citation>
    <scope>NUCLEOTIDE SEQUENCE [LARGE SCALE GENOMIC DNA]</scope>
    <source>
        <strain evidence="3 4">Ellin428</strain>
    </source>
</reference>